<protein>
    <recommendedName>
        <fullName evidence="4">Tryptophan dimethylallyltransferase</fullName>
    </recommendedName>
</protein>
<dbReference type="PANTHER" id="PTHR40627:SF4">
    <property type="entry name" value="PRENYLTRANSFERASE ASQH1-RELATED"/>
    <property type="match status" value="1"/>
</dbReference>
<dbReference type="AlphaFoldDB" id="A0A2M8R0B8"/>
<dbReference type="Pfam" id="PF11991">
    <property type="entry name" value="Trp_DMAT"/>
    <property type="match status" value="1"/>
</dbReference>
<evidence type="ECO:0000256" key="1">
    <source>
        <dbReference type="ARBA" id="ARBA00022679"/>
    </source>
</evidence>
<dbReference type="GO" id="GO:0009820">
    <property type="term" value="P:alkaloid metabolic process"/>
    <property type="evidence" value="ECO:0007669"/>
    <property type="project" value="InterPro"/>
</dbReference>
<dbReference type="EMBL" id="PGVG01000040">
    <property type="protein sequence ID" value="PJG51257.1"/>
    <property type="molecule type" value="Genomic_DNA"/>
</dbReference>
<dbReference type="PANTHER" id="PTHR40627">
    <property type="entry name" value="INDOLE PRENYLTRANSFERASE TDIB-RELATED"/>
    <property type="match status" value="1"/>
</dbReference>
<gene>
    <name evidence="2" type="ORF">CVM73_32085</name>
</gene>
<dbReference type="SFLD" id="SFLDS00036">
    <property type="entry name" value="Aromatic_Prenyltransferase"/>
    <property type="match status" value="1"/>
</dbReference>
<organism evidence="2 3">
    <name type="scientific">Bradyrhizobium forestalis</name>
    <dbReference type="NCBI Taxonomy" id="1419263"/>
    <lineage>
        <taxon>Bacteria</taxon>
        <taxon>Pseudomonadati</taxon>
        <taxon>Pseudomonadota</taxon>
        <taxon>Alphaproteobacteria</taxon>
        <taxon>Hyphomicrobiales</taxon>
        <taxon>Nitrobacteraceae</taxon>
        <taxon>Bradyrhizobium</taxon>
    </lineage>
</organism>
<accession>A0A2M8R0B8</accession>
<reference evidence="2 3" key="1">
    <citation type="submission" date="2017-11" db="EMBL/GenBank/DDBJ databases">
        <title>Bradyrhizobium forestalis sp. nov., an efficient nitrogen-fixing bacterium isolated from nodules of forest legume species in the Amazon.</title>
        <authorList>
            <person name="Costa E.M."/>
            <person name="Guimaraes A."/>
            <person name="Carvalho T.S."/>
            <person name="Rodrigues T.L."/>
            <person name="Ribeiro P.R.A."/>
            <person name="Lebbe L."/>
            <person name="Willems A."/>
            <person name="Moreira F.M.S."/>
        </authorList>
    </citation>
    <scope>NUCLEOTIDE SEQUENCE [LARGE SCALE GENOMIC DNA]</scope>
    <source>
        <strain evidence="2 3">INPA54B</strain>
    </source>
</reference>
<comment type="caution">
    <text evidence="2">The sequence shown here is derived from an EMBL/GenBank/DDBJ whole genome shotgun (WGS) entry which is preliminary data.</text>
</comment>
<evidence type="ECO:0000313" key="2">
    <source>
        <dbReference type="EMBL" id="PJG51257.1"/>
    </source>
</evidence>
<dbReference type="GO" id="GO:0016765">
    <property type="term" value="F:transferase activity, transferring alkyl or aryl (other than methyl) groups"/>
    <property type="evidence" value="ECO:0007669"/>
    <property type="project" value="InterPro"/>
</dbReference>
<dbReference type="InterPro" id="IPR017795">
    <property type="entry name" value="ABBA_NscD-like"/>
</dbReference>
<keyword evidence="3" id="KW-1185">Reference proteome</keyword>
<name>A0A2M8R0B8_9BRAD</name>
<dbReference type="InterPro" id="IPR033964">
    <property type="entry name" value="ABBA"/>
</dbReference>
<evidence type="ECO:0000313" key="3">
    <source>
        <dbReference type="Proteomes" id="UP000231194"/>
    </source>
</evidence>
<proteinExistence type="predicted"/>
<keyword evidence="1" id="KW-0808">Transferase</keyword>
<evidence type="ECO:0008006" key="4">
    <source>
        <dbReference type="Google" id="ProtNLM"/>
    </source>
</evidence>
<dbReference type="Proteomes" id="UP000231194">
    <property type="component" value="Unassembled WGS sequence"/>
</dbReference>
<dbReference type="SFLD" id="SFLDG01162">
    <property type="entry name" value="I"/>
    <property type="match status" value="1"/>
</dbReference>
<sequence length="390" mass="42648">MHPHRKMNVERRACHACEREPMGDLIEAVHIAREQLRRICTATGLIDQQDGIITLFTGLCTSAGLLRLPIPPRWSGMTDDCTPMELSTSFDAKGTRIRFLIEAQADPPCPQTYWAAGERLCEQFAGIRGVDLAPLEALADLFRPTDTAALFAMWHAVDWRGSAAPLCKVYFNPAARGRSASSDLIAAALERLGFGHVSGSLLEVLGDMTTHLAVDLVPASMARVKIYVRHFQAAPAEFDRRAERIGITSGLGFADACRIICRSADALQERPAMTCYHLNAGDRSGPSAMTLYLPLYPYAASDKVAAERIAALLTEAGLQADEYRRVADALLAGREADSDGLHTYVGFRRSIGGVQGDQITSYFSPTLFQPRFGRLALDPDRFWPSAVPPV</sequence>